<keyword evidence="3" id="KW-1185">Reference proteome</keyword>
<evidence type="ECO:0000313" key="3">
    <source>
        <dbReference type="Proteomes" id="UP001521116"/>
    </source>
</evidence>
<dbReference type="EMBL" id="JAJVDC020000019">
    <property type="protein sequence ID" value="KAL1633839.1"/>
    <property type="molecule type" value="Genomic_DNA"/>
</dbReference>
<dbReference type="Proteomes" id="UP001521116">
    <property type="component" value="Unassembled WGS sequence"/>
</dbReference>
<dbReference type="SUPFAM" id="SSF48371">
    <property type="entry name" value="ARM repeat"/>
    <property type="match status" value="1"/>
</dbReference>
<feature type="compositionally biased region" description="Acidic residues" evidence="1">
    <location>
        <begin position="209"/>
        <end position="244"/>
    </location>
</feature>
<proteinExistence type="predicted"/>
<feature type="region of interest" description="Disordered" evidence="1">
    <location>
        <begin position="1"/>
        <end position="54"/>
    </location>
</feature>
<feature type="region of interest" description="Disordered" evidence="1">
    <location>
        <begin position="205"/>
        <end position="252"/>
    </location>
</feature>
<accession>A0ABR3T2S3</accession>
<evidence type="ECO:0000256" key="1">
    <source>
        <dbReference type="SAM" id="MobiDB-lite"/>
    </source>
</evidence>
<comment type="caution">
    <text evidence="2">The sequence shown here is derived from an EMBL/GenBank/DDBJ whole genome shotgun (WGS) entry which is preliminary data.</text>
</comment>
<dbReference type="InterPro" id="IPR016024">
    <property type="entry name" value="ARM-type_fold"/>
</dbReference>
<evidence type="ECO:0000313" key="2">
    <source>
        <dbReference type="EMBL" id="KAL1633839.1"/>
    </source>
</evidence>
<name>A0ABR3T2S3_9PEZI</name>
<gene>
    <name evidence="2" type="ORF">SLS56_002719</name>
</gene>
<organism evidence="2 3">
    <name type="scientific">Neofusicoccum ribis</name>
    <dbReference type="NCBI Taxonomy" id="45134"/>
    <lineage>
        <taxon>Eukaryota</taxon>
        <taxon>Fungi</taxon>
        <taxon>Dikarya</taxon>
        <taxon>Ascomycota</taxon>
        <taxon>Pezizomycotina</taxon>
        <taxon>Dothideomycetes</taxon>
        <taxon>Dothideomycetes incertae sedis</taxon>
        <taxon>Botryosphaeriales</taxon>
        <taxon>Botryosphaeriaceae</taxon>
        <taxon>Neofusicoccum</taxon>
    </lineage>
</organism>
<feature type="compositionally biased region" description="Pro residues" evidence="1">
    <location>
        <begin position="41"/>
        <end position="50"/>
    </location>
</feature>
<sequence>MSLQIKTSGLGPTASPKPTPPRQIHRRALSTSSLSSTPSSDAPPPQPQTIPPNRNAWVLTINGKYSICNNPARFTTLTPIRPVRTSAGTTARGVGTVRLRTRLRNGRVTSLALADVLFVPDHAFSTASLHGLLPRGATFDSSEGGVVRDARRRQLAWFPRSALTTAGLWCLRLVGEWDRLFPADAPPERKPAGMYTLCLVEGEVVERGENDDDDDDDDEDEDDEEYEEGDDDEEDEEESDEDDGMGAILDWATPEEDREFVRKNWGSRLMFQLSFGLKSKFDPCRREGAVFGEADLVRTVDSEDLEEGDAILKALQQPDPGSSDSDGSDSEVWFI</sequence>
<reference evidence="2 3" key="1">
    <citation type="submission" date="2024-02" db="EMBL/GenBank/DDBJ databases">
        <title>De novo assembly and annotation of 12 fungi associated with fruit tree decline syndrome in Ontario, Canada.</title>
        <authorList>
            <person name="Sulman M."/>
            <person name="Ellouze W."/>
            <person name="Ilyukhin E."/>
        </authorList>
    </citation>
    <scope>NUCLEOTIDE SEQUENCE [LARGE SCALE GENOMIC DNA]</scope>
    <source>
        <strain evidence="2 3">M1-105</strain>
    </source>
</reference>
<feature type="compositionally biased region" description="Low complexity" evidence="1">
    <location>
        <begin position="29"/>
        <end position="40"/>
    </location>
</feature>
<feature type="region of interest" description="Disordered" evidence="1">
    <location>
        <begin position="313"/>
        <end position="335"/>
    </location>
</feature>
<protein>
    <submittedName>
        <fullName evidence="2">Uncharacterized protein</fullName>
    </submittedName>
</protein>